<keyword evidence="2" id="KW-1185">Reference proteome</keyword>
<reference evidence="1" key="1">
    <citation type="submission" date="2018-05" db="EMBL/GenBank/DDBJ databases">
        <title>Draft genome of Mucuna pruriens seed.</title>
        <authorList>
            <person name="Nnadi N.E."/>
            <person name="Vos R."/>
            <person name="Hasami M.H."/>
            <person name="Devisetty U.K."/>
            <person name="Aguiy J.C."/>
        </authorList>
    </citation>
    <scope>NUCLEOTIDE SEQUENCE [LARGE SCALE GENOMIC DNA]</scope>
    <source>
        <strain evidence="1">JCA_2017</strain>
    </source>
</reference>
<protein>
    <submittedName>
        <fullName evidence="1">Uncharacterized protein</fullName>
    </submittedName>
</protein>
<proteinExistence type="predicted"/>
<sequence length="160" mass="18107">MKLDGRNVKRLPKSIKNLQELEVLSLENCKELLFLPMLPPRMKYLGAINCTSMVSVSNLKTLATKMLGTTKYITFKNSLKLDGHSLQHVMESLHLTMMSAAFDNVLHGVANGYNYTSVELCLPVNRVPWQIQDPSTKSSFTIELPKRSNLVGFIYSVFFH</sequence>
<accession>A0A371H1P0</accession>
<dbReference type="Gene3D" id="3.80.10.10">
    <property type="entry name" value="Ribonuclease Inhibitor"/>
    <property type="match status" value="1"/>
</dbReference>
<comment type="caution">
    <text evidence="1">The sequence shown here is derived from an EMBL/GenBank/DDBJ whole genome shotgun (WGS) entry which is preliminary data.</text>
</comment>
<dbReference type="InterPro" id="IPR032675">
    <property type="entry name" value="LRR_dom_sf"/>
</dbReference>
<dbReference type="Proteomes" id="UP000257109">
    <property type="component" value="Unassembled WGS sequence"/>
</dbReference>
<gene>
    <name evidence="1" type="ORF">CR513_20557</name>
</gene>
<dbReference type="OrthoDB" id="850660at2759"/>
<organism evidence="1 2">
    <name type="scientific">Mucuna pruriens</name>
    <name type="common">Velvet bean</name>
    <name type="synonym">Dolichos pruriens</name>
    <dbReference type="NCBI Taxonomy" id="157652"/>
    <lineage>
        <taxon>Eukaryota</taxon>
        <taxon>Viridiplantae</taxon>
        <taxon>Streptophyta</taxon>
        <taxon>Embryophyta</taxon>
        <taxon>Tracheophyta</taxon>
        <taxon>Spermatophyta</taxon>
        <taxon>Magnoliopsida</taxon>
        <taxon>eudicotyledons</taxon>
        <taxon>Gunneridae</taxon>
        <taxon>Pentapetalae</taxon>
        <taxon>rosids</taxon>
        <taxon>fabids</taxon>
        <taxon>Fabales</taxon>
        <taxon>Fabaceae</taxon>
        <taxon>Papilionoideae</taxon>
        <taxon>50 kb inversion clade</taxon>
        <taxon>NPAAA clade</taxon>
        <taxon>indigoferoid/millettioid clade</taxon>
        <taxon>Phaseoleae</taxon>
        <taxon>Mucuna</taxon>
    </lineage>
</organism>
<name>A0A371H1P0_MUCPR</name>
<dbReference type="AlphaFoldDB" id="A0A371H1P0"/>
<evidence type="ECO:0000313" key="2">
    <source>
        <dbReference type="Proteomes" id="UP000257109"/>
    </source>
</evidence>
<feature type="non-terminal residue" evidence="1">
    <location>
        <position position="1"/>
    </location>
</feature>
<dbReference type="EMBL" id="QJKJ01003826">
    <property type="protein sequence ID" value="RDX96738.1"/>
    <property type="molecule type" value="Genomic_DNA"/>
</dbReference>
<evidence type="ECO:0000313" key="1">
    <source>
        <dbReference type="EMBL" id="RDX96738.1"/>
    </source>
</evidence>
<dbReference type="STRING" id="157652.A0A371H1P0"/>